<protein>
    <submittedName>
        <fullName evidence="1">Uncharacterized protein</fullName>
    </submittedName>
</protein>
<dbReference type="EMBL" id="VYSA01000001">
    <property type="protein sequence ID" value="KAA9110157.1"/>
    <property type="molecule type" value="Genomic_DNA"/>
</dbReference>
<organism evidence="1 2">
    <name type="scientific">Microbacterium rhizomatis</name>
    <dbReference type="NCBI Taxonomy" id="1631477"/>
    <lineage>
        <taxon>Bacteria</taxon>
        <taxon>Bacillati</taxon>
        <taxon>Actinomycetota</taxon>
        <taxon>Actinomycetes</taxon>
        <taxon>Micrococcales</taxon>
        <taxon>Microbacteriaceae</taxon>
        <taxon>Microbacterium</taxon>
    </lineage>
</organism>
<sequence length="68" mass="7704">MATQLHYYGSVFDLTEDTDDDLWSRLIDGYLEQSRRVHGMLTIRFELNGGGYVSLRLGPDTPLGVVQN</sequence>
<evidence type="ECO:0000313" key="1">
    <source>
        <dbReference type="EMBL" id="KAA9110157.1"/>
    </source>
</evidence>
<proteinExistence type="predicted"/>
<dbReference type="AlphaFoldDB" id="A0A5J5J1V2"/>
<dbReference type="Proteomes" id="UP000325827">
    <property type="component" value="Unassembled WGS sequence"/>
</dbReference>
<dbReference type="OrthoDB" id="115252at2"/>
<name>A0A5J5J1V2_9MICO</name>
<dbReference type="RefSeq" id="WP_150446961.1">
    <property type="nucleotide sequence ID" value="NZ_VYSA01000001.1"/>
</dbReference>
<comment type="caution">
    <text evidence="1">The sequence shown here is derived from an EMBL/GenBank/DDBJ whole genome shotgun (WGS) entry which is preliminary data.</text>
</comment>
<evidence type="ECO:0000313" key="2">
    <source>
        <dbReference type="Proteomes" id="UP000325827"/>
    </source>
</evidence>
<reference evidence="2" key="1">
    <citation type="submission" date="2019-09" db="EMBL/GenBank/DDBJ databases">
        <title>Mumia zhuanghuii sp. nov. isolated from the intestinal contents of plateau pika (Ochotona curzoniae) in the Qinghai-Tibet plateau of China.</title>
        <authorList>
            <person name="Tian Z."/>
        </authorList>
    </citation>
    <scope>NUCLEOTIDE SEQUENCE [LARGE SCALE GENOMIC DNA]</scope>
    <source>
        <strain evidence="2">JCM 30598</strain>
    </source>
</reference>
<accession>A0A5J5J1V2</accession>
<gene>
    <name evidence="1" type="ORF">F6B43_00135</name>
</gene>
<keyword evidence="2" id="KW-1185">Reference proteome</keyword>